<dbReference type="InterPro" id="IPR030378">
    <property type="entry name" value="G_CP_dom"/>
</dbReference>
<comment type="similarity">
    <text evidence="3">Belongs to the TRAFAC class YlqF/YawG GTPase family. MTG1 subfamily.</text>
</comment>
<comment type="function">
    <text evidence="3">Required for a late step of 50S ribosomal subunit assembly. Has GTPase activity.</text>
</comment>
<dbReference type="AlphaFoldDB" id="A0AA45WNX1"/>
<feature type="binding site" evidence="4">
    <location>
        <position position="161"/>
    </location>
    <ligand>
        <name>GTP</name>
        <dbReference type="ChEBI" id="CHEBI:37565"/>
    </ligand>
</feature>
<protein>
    <recommendedName>
        <fullName evidence="3">Ribosome biogenesis GTPase A</fullName>
    </recommendedName>
</protein>
<evidence type="ECO:0000256" key="1">
    <source>
        <dbReference type="ARBA" id="ARBA00022741"/>
    </source>
</evidence>
<keyword evidence="7" id="KW-1185">Reference proteome</keyword>
<dbReference type="InterPro" id="IPR027417">
    <property type="entry name" value="P-loop_NTPase"/>
</dbReference>
<dbReference type="InterPro" id="IPR023179">
    <property type="entry name" value="GTP-bd_ortho_bundle_sf"/>
</dbReference>
<dbReference type="PIRSF" id="PIRSF006230">
    <property type="entry name" value="MG442"/>
    <property type="match status" value="1"/>
</dbReference>
<evidence type="ECO:0000256" key="2">
    <source>
        <dbReference type="ARBA" id="ARBA00023134"/>
    </source>
</evidence>
<dbReference type="InterPro" id="IPR050755">
    <property type="entry name" value="TRAFAC_YlqF/YawG_RiboMat"/>
</dbReference>
<dbReference type="PANTHER" id="PTHR11089:SF30">
    <property type="entry name" value="GUANINE NUCLEOTIDE-BINDING PROTEIN-LIKE 3 HOMOLOG"/>
    <property type="match status" value="1"/>
</dbReference>
<feature type="domain" description="CP-type G" evidence="5">
    <location>
        <begin position="8"/>
        <end position="165"/>
    </location>
</feature>
<evidence type="ECO:0000313" key="7">
    <source>
        <dbReference type="Proteomes" id="UP001157947"/>
    </source>
</evidence>
<name>A0AA45WNX1_9AQUI</name>
<keyword evidence="1 3" id="KW-0547">Nucleotide-binding</keyword>
<dbReference type="Gene3D" id="3.40.50.300">
    <property type="entry name" value="P-loop containing nucleotide triphosphate hydrolases"/>
    <property type="match status" value="1"/>
</dbReference>
<dbReference type="PANTHER" id="PTHR11089">
    <property type="entry name" value="GTP-BINDING PROTEIN-RELATED"/>
    <property type="match status" value="1"/>
</dbReference>
<proteinExistence type="inferred from homology"/>
<dbReference type="Proteomes" id="UP001157947">
    <property type="component" value="Unassembled WGS sequence"/>
</dbReference>
<comment type="caution">
    <text evidence="6">The sequence shown here is derived from an EMBL/GenBank/DDBJ whole genome shotgun (WGS) entry which is preliminary data.</text>
</comment>
<comment type="subcellular location">
    <subcellularLocation>
        <location evidence="3">Cytoplasm</location>
    </subcellularLocation>
</comment>
<dbReference type="SUPFAM" id="SSF52540">
    <property type="entry name" value="P-loop containing nucleoside triphosphate hydrolases"/>
    <property type="match status" value="1"/>
</dbReference>
<gene>
    <name evidence="6" type="ORF">SAMN06264868_11918</name>
</gene>
<dbReference type="Pfam" id="PF01926">
    <property type="entry name" value="MMR_HSR1"/>
    <property type="match status" value="1"/>
</dbReference>
<dbReference type="Gene3D" id="1.10.1580.10">
    <property type="match status" value="1"/>
</dbReference>
<dbReference type="EMBL" id="FXTX01000019">
    <property type="protein sequence ID" value="SMP19383.1"/>
    <property type="molecule type" value="Genomic_DNA"/>
</dbReference>
<organism evidence="6 7">
    <name type="scientific">Venenivibrio stagnispumantis</name>
    <dbReference type="NCBI Taxonomy" id="407998"/>
    <lineage>
        <taxon>Bacteria</taxon>
        <taxon>Pseudomonadati</taxon>
        <taxon>Aquificota</taxon>
        <taxon>Aquificia</taxon>
        <taxon>Aquificales</taxon>
        <taxon>Hydrogenothermaceae</taxon>
        <taxon>Venenivibrio</taxon>
    </lineage>
</organism>
<keyword evidence="2 3" id="KW-0342">GTP-binding</keyword>
<evidence type="ECO:0000259" key="5">
    <source>
        <dbReference type="PROSITE" id="PS51721"/>
    </source>
</evidence>
<sequence>MEKPREWLREKSIAKKILTESNLVLEVIDARIPFETRNAVVEQFAKERNKSLIIVMNKSDLVPKDFLMKAKQMIEKEYPVIVFSAHKNIGIKELQEKLKEIAKKKGIIKVGVLGYPNVGKSSIINSLKKKKVAITSPKPGMTTGEKLIKLDENIFLIDTPGIITLEFQENLALKGSYIPEKLQQPVEIALKLIEKIYKEKKEALKELYKIEPEEDSLKTLEKIAEKLNYKISGGELDLDRTAKKVLWDWIKGNLKAYWL</sequence>
<keyword evidence="3" id="KW-0963">Cytoplasm</keyword>
<evidence type="ECO:0000313" key="6">
    <source>
        <dbReference type="EMBL" id="SMP19383.1"/>
    </source>
</evidence>
<dbReference type="InterPro" id="IPR016478">
    <property type="entry name" value="GTPase_MTG1"/>
</dbReference>
<dbReference type="PROSITE" id="PS51721">
    <property type="entry name" value="G_CP"/>
    <property type="match status" value="1"/>
</dbReference>
<evidence type="ECO:0000256" key="4">
    <source>
        <dbReference type="PIRSR" id="PIRSR006230-1"/>
    </source>
</evidence>
<dbReference type="GO" id="GO:0005737">
    <property type="term" value="C:cytoplasm"/>
    <property type="evidence" value="ECO:0007669"/>
    <property type="project" value="UniProtKB-SubCell"/>
</dbReference>
<reference evidence="6" key="1">
    <citation type="submission" date="2017-05" db="EMBL/GenBank/DDBJ databases">
        <authorList>
            <person name="Varghese N."/>
            <person name="Submissions S."/>
        </authorList>
    </citation>
    <scope>NUCLEOTIDE SEQUENCE</scope>
    <source>
        <strain evidence="6">DSM 18763</strain>
    </source>
</reference>
<feature type="binding site" evidence="4">
    <location>
        <begin position="117"/>
        <end position="122"/>
    </location>
    <ligand>
        <name>GTP</name>
        <dbReference type="ChEBI" id="CHEBI:37565"/>
    </ligand>
</feature>
<dbReference type="RefSeq" id="WP_265134866.1">
    <property type="nucleotide sequence ID" value="NZ_FXTX01000019.1"/>
</dbReference>
<dbReference type="GO" id="GO:0005525">
    <property type="term" value="F:GTP binding"/>
    <property type="evidence" value="ECO:0007669"/>
    <property type="project" value="UniProtKB-KW"/>
</dbReference>
<feature type="binding site" evidence="4">
    <location>
        <begin position="57"/>
        <end position="60"/>
    </location>
    <ligand>
        <name>GTP</name>
        <dbReference type="ChEBI" id="CHEBI:37565"/>
    </ligand>
</feature>
<evidence type="ECO:0000256" key="3">
    <source>
        <dbReference type="PIRNR" id="PIRNR006230"/>
    </source>
</evidence>
<accession>A0AA45WNX1</accession>
<dbReference type="InterPro" id="IPR006073">
    <property type="entry name" value="GTP-bd"/>
</dbReference>